<protein>
    <submittedName>
        <fullName evidence="9">LD-carboxypeptidase</fullName>
    </submittedName>
</protein>
<evidence type="ECO:0000256" key="2">
    <source>
        <dbReference type="ARBA" id="ARBA00022645"/>
    </source>
</evidence>
<dbReference type="SUPFAM" id="SSF141986">
    <property type="entry name" value="LD-carboxypeptidase A C-terminal domain-like"/>
    <property type="match status" value="1"/>
</dbReference>
<comment type="similarity">
    <text evidence="1">Belongs to the peptidase S66 family.</text>
</comment>
<feature type="active site" description="Nucleophile" evidence="6">
    <location>
        <position position="136"/>
    </location>
</feature>
<dbReference type="GO" id="GO:0006508">
    <property type="term" value="P:proteolysis"/>
    <property type="evidence" value="ECO:0007669"/>
    <property type="project" value="UniProtKB-KW"/>
</dbReference>
<evidence type="ECO:0000256" key="6">
    <source>
        <dbReference type="PIRSR" id="PIRSR028757-1"/>
    </source>
</evidence>
<dbReference type="GO" id="GO:0008236">
    <property type="term" value="F:serine-type peptidase activity"/>
    <property type="evidence" value="ECO:0007669"/>
    <property type="project" value="UniProtKB-KW"/>
</dbReference>
<dbReference type="Gene3D" id="3.50.30.60">
    <property type="entry name" value="LD-carboxypeptidase A C-terminal domain-like"/>
    <property type="match status" value="1"/>
</dbReference>
<evidence type="ECO:0000256" key="4">
    <source>
        <dbReference type="ARBA" id="ARBA00022801"/>
    </source>
</evidence>
<organism evidence="9 10">
    <name type="scientific">Larkinella punicea</name>
    <dbReference type="NCBI Taxonomy" id="2315727"/>
    <lineage>
        <taxon>Bacteria</taxon>
        <taxon>Pseudomonadati</taxon>
        <taxon>Bacteroidota</taxon>
        <taxon>Cytophagia</taxon>
        <taxon>Cytophagales</taxon>
        <taxon>Spirosomataceae</taxon>
        <taxon>Larkinella</taxon>
    </lineage>
</organism>
<proteinExistence type="inferred from homology"/>
<dbReference type="InterPro" id="IPR027461">
    <property type="entry name" value="Carboxypeptidase_A_C_sf"/>
</dbReference>
<feature type="active site" description="Charge relay system" evidence="6">
    <location>
        <position position="240"/>
    </location>
</feature>
<comment type="caution">
    <text evidence="9">The sequence shown here is derived from an EMBL/GenBank/DDBJ whole genome shotgun (WGS) entry which is preliminary data.</text>
</comment>
<dbReference type="EMBL" id="QOWE01000018">
    <property type="protein sequence ID" value="RCR67562.1"/>
    <property type="molecule type" value="Genomic_DNA"/>
</dbReference>
<feature type="domain" description="LD-carboxypeptidase N-terminal" evidence="7">
    <location>
        <begin position="39"/>
        <end position="156"/>
    </location>
</feature>
<dbReference type="InterPro" id="IPR027478">
    <property type="entry name" value="LdcA_N"/>
</dbReference>
<reference evidence="9 10" key="1">
    <citation type="submission" date="2018-07" db="EMBL/GenBank/DDBJ databases">
        <title>Genome analysis of Larkinella rosea.</title>
        <authorList>
            <person name="Zhou Z."/>
            <person name="Wang G."/>
        </authorList>
    </citation>
    <scope>NUCLEOTIDE SEQUENCE [LARGE SCALE GENOMIC DNA]</scope>
    <source>
        <strain evidence="10">zzj9</strain>
    </source>
</reference>
<keyword evidence="10" id="KW-1185">Reference proteome</keyword>
<evidence type="ECO:0000259" key="8">
    <source>
        <dbReference type="Pfam" id="PF17676"/>
    </source>
</evidence>
<dbReference type="InterPro" id="IPR040449">
    <property type="entry name" value="Peptidase_S66_N"/>
</dbReference>
<dbReference type="OrthoDB" id="9807329at2"/>
<evidence type="ECO:0000256" key="3">
    <source>
        <dbReference type="ARBA" id="ARBA00022670"/>
    </source>
</evidence>
<evidence type="ECO:0000256" key="1">
    <source>
        <dbReference type="ARBA" id="ARBA00010233"/>
    </source>
</evidence>
<dbReference type="SUPFAM" id="SSF52317">
    <property type="entry name" value="Class I glutamine amidotransferase-like"/>
    <property type="match status" value="1"/>
</dbReference>
<dbReference type="InterPro" id="IPR003507">
    <property type="entry name" value="S66_fam"/>
</dbReference>
<keyword evidence="5" id="KW-0720">Serine protease</keyword>
<dbReference type="Pfam" id="PF17676">
    <property type="entry name" value="Peptidase_S66C"/>
    <property type="match status" value="1"/>
</dbReference>
<name>A0A368JJ55_9BACT</name>
<evidence type="ECO:0000259" key="7">
    <source>
        <dbReference type="Pfam" id="PF02016"/>
    </source>
</evidence>
<gene>
    <name evidence="9" type="ORF">DUE52_20880</name>
</gene>
<evidence type="ECO:0000256" key="5">
    <source>
        <dbReference type="ARBA" id="ARBA00022825"/>
    </source>
</evidence>
<keyword evidence="3" id="KW-0645">Protease</keyword>
<dbReference type="PIRSF" id="PIRSF028757">
    <property type="entry name" value="LD-carboxypeptidase"/>
    <property type="match status" value="1"/>
</dbReference>
<dbReference type="Pfam" id="PF02016">
    <property type="entry name" value="Peptidase_S66"/>
    <property type="match status" value="1"/>
</dbReference>
<feature type="active site" description="Charge relay system" evidence="6">
    <location>
        <position position="310"/>
    </location>
</feature>
<dbReference type="GO" id="GO:0004180">
    <property type="term" value="F:carboxypeptidase activity"/>
    <property type="evidence" value="ECO:0007669"/>
    <property type="project" value="UniProtKB-KW"/>
</dbReference>
<accession>A0A368JJ55</accession>
<dbReference type="InterPro" id="IPR040921">
    <property type="entry name" value="Peptidase_S66C"/>
</dbReference>
<dbReference type="InterPro" id="IPR029062">
    <property type="entry name" value="Class_I_gatase-like"/>
</dbReference>
<dbReference type="PANTHER" id="PTHR30237">
    <property type="entry name" value="MURAMOYLTETRAPEPTIDE CARBOXYPEPTIDASE"/>
    <property type="match status" value="1"/>
</dbReference>
<dbReference type="Proteomes" id="UP000253383">
    <property type="component" value="Unassembled WGS sequence"/>
</dbReference>
<feature type="domain" description="LD-carboxypeptidase C-terminal" evidence="8">
    <location>
        <begin position="209"/>
        <end position="325"/>
    </location>
</feature>
<dbReference type="Gene3D" id="3.40.50.10740">
    <property type="entry name" value="Class I glutamine amidotransferase-like"/>
    <property type="match status" value="1"/>
</dbReference>
<dbReference type="AlphaFoldDB" id="A0A368JJ55"/>
<sequence>MSFSRRNFLQMLTAAAAIPAFRPPLSVIKPPRLKPGDTVALVGPAAPAFTHETVQVAVESLQALGFKTVIAKHVFDRYGYLAGTDADRAADLNAMFANSSVNAIMAMHGGWGCARLLPLLDYNLIRRNPKILVGYSDITALLLGIYAQTGLATMHGPVGSATFNPFTVNYFRQTLMDGQAVLMENPHDKGDLLAQVKDRIDTLHPGKARGRLVGGNLTVLSHMMGSKYLPDWKDSILFLEDIGEDVYRMDRMITQLKLAGVLDQISGFVFGKCTDCEPGKGYGSLTLEDVFRDHIIPLKKPAYSGAMIGHITHKFTVPLGIEAEMDADAGTIRLLEPAVK</sequence>
<dbReference type="CDD" id="cd07025">
    <property type="entry name" value="Peptidase_S66"/>
    <property type="match status" value="1"/>
</dbReference>
<evidence type="ECO:0000313" key="10">
    <source>
        <dbReference type="Proteomes" id="UP000253383"/>
    </source>
</evidence>
<keyword evidence="4" id="KW-0378">Hydrolase</keyword>
<evidence type="ECO:0000313" key="9">
    <source>
        <dbReference type="EMBL" id="RCR67562.1"/>
    </source>
</evidence>
<keyword evidence="2 9" id="KW-0121">Carboxypeptidase</keyword>
<dbReference type="PANTHER" id="PTHR30237:SF2">
    <property type="entry name" value="MUREIN TETRAPEPTIDE CARBOXYPEPTIDASE"/>
    <property type="match status" value="1"/>
</dbReference>